<evidence type="ECO:0000313" key="2">
    <source>
        <dbReference type="EMBL" id="TWG09098.1"/>
    </source>
</evidence>
<sequence length="55" mass="6247">MADSDPGSDNTRARGQRDSGRYFMLPSETAEQFRRDDNEPDPTKPTTDQNADEEQ</sequence>
<dbReference type="EMBL" id="VIWX01000001">
    <property type="protein sequence ID" value="TWG09098.1"/>
    <property type="molecule type" value="Genomic_DNA"/>
</dbReference>
<reference evidence="2 3" key="1">
    <citation type="submission" date="2019-06" db="EMBL/GenBank/DDBJ databases">
        <title>Sequencing the genomes of 1000 actinobacteria strains.</title>
        <authorList>
            <person name="Klenk H.-P."/>
        </authorList>
    </citation>
    <scope>NUCLEOTIDE SEQUENCE [LARGE SCALE GENOMIC DNA]</scope>
    <source>
        <strain evidence="2 3">DSM 46699</strain>
    </source>
</reference>
<name>A0A561VBU9_9PSEU</name>
<evidence type="ECO:0000313" key="3">
    <source>
        <dbReference type="Proteomes" id="UP000316184"/>
    </source>
</evidence>
<proteinExistence type="predicted"/>
<dbReference type="RefSeq" id="WP_186459304.1">
    <property type="nucleotide sequence ID" value="NZ_VIWX01000001.1"/>
</dbReference>
<gene>
    <name evidence="2" type="ORF">FHU35_111730</name>
</gene>
<accession>A0A561VBU9</accession>
<evidence type="ECO:0000256" key="1">
    <source>
        <dbReference type="SAM" id="MobiDB-lite"/>
    </source>
</evidence>
<dbReference type="Proteomes" id="UP000316184">
    <property type="component" value="Unassembled WGS sequence"/>
</dbReference>
<organism evidence="2 3">
    <name type="scientific">Saccharopolyspora dendranthemae</name>
    <dbReference type="NCBI Taxonomy" id="1181886"/>
    <lineage>
        <taxon>Bacteria</taxon>
        <taxon>Bacillati</taxon>
        <taxon>Actinomycetota</taxon>
        <taxon>Actinomycetes</taxon>
        <taxon>Pseudonocardiales</taxon>
        <taxon>Pseudonocardiaceae</taxon>
        <taxon>Saccharopolyspora</taxon>
    </lineage>
</organism>
<keyword evidence="3" id="KW-1185">Reference proteome</keyword>
<comment type="caution">
    <text evidence="2">The sequence shown here is derived from an EMBL/GenBank/DDBJ whole genome shotgun (WGS) entry which is preliminary data.</text>
</comment>
<feature type="region of interest" description="Disordered" evidence="1">
    <location>
        <begin position="1"/>
        <end position="55"/>
    </location>
</feature>
<dbReference type="AlphaFoldDB" id="A0A561VBU9"/>
<feature type="compositionally biased region" description="Basic and acidic residues" evidence="1">
    <location>
        <begin position="11"/>
        <end position="20"/>
    </location>
</feature>
<protein>
    <submittedName>
        <fullName evidence="2">Uncharacterized protein</fullName>
    </submittedName>
</protein>